<organism evidence="2">
    <name type="scientific">Anguilla anguilla</name>
    <name type="common">European freshwater eel</name>
    <name type="synonym">Muraena anguilla</name>
    <dbReference type="NCBI Taxonomy" id="7936"/>
    <lineage>
        <taxon>Eukaryota</taxon>
        <taxon>Metazoa</taxon>
        <taxon>Chordata</taxon>
        <taxon>Craniata</taxon>
        <taxon>Vertebrata</taxon>
        <taxon>Euteleostomi</taxon>
        <taxon>Actinopterygii</taxon>
        <taxon>Neopterygii</taxon>
        <taxon>Teleostei</taxon>
        <taxon>Anguilliformes</taxon>
        <taxon>Anguillidae</taxon>
        <taxon>Anguilla</taxon>
    </lineage>
</organism>
<proteinExistence type="predicted"/>
<name>A0A0E9UIH6_ANGAN</name>
<feature type="region of interest" description="Disordered" evidence="1">
    <location>
        <begin position="1"/>
        <end position="22"/>
    </location>
</feature>
<accession>A0A0E9UIH6</accession>
<protein>
    <submittedName>
        <fullName evidence="2">Uncharacterized protein</fullName>
    </submittedName>
</protein>
<sequence length="22" mass="2323">MNPGKKVNGKKVTGGTVTEYTL</sequence>
<dbReference type="AlphaFoldDB" id="A0A0E9UIH6"/>
<reference evidence="2" key="2">
    <citation type="journal article" date="2015" name="Fish Shellfish Immunol.">
        <title>Early steps in the European eel (Anguilla anguilla)-Vibrio vulnificus interaction in the gills: Role of the RtxA13 toxin.</title>
        <authorList>
            <person name="Callol A."/>
            <person name="Pajuelo D."/>
            <person name="Ebbesson L."/>
            <person name="Teles M."/>
            <person name="MacKenzie S."/>
            <person name="Amaro C."/>
        </authorList>
    </citation>
    <scope>NUCLEOTIDE SEQUENCE</scope>
</reference>
<evidence type="ECO:0000256" key="1">
    <source>
        <dbReference type="SAM" id="MobiDB-lite"/>
    </source>
</evidence>
<reference evidence="2" key="1">
    <citation type="submission" date="2014-11" db="EMBL/GenBank/DDBJ databases">
        <authorList>
            <person name="Amaro Gonzalez C."/>
        </authorList>
    </citation>
    <scope>NUCLEOTIDE SEQUENCE</scope>
</reference>
<evidence type="ECO:0000313" key="2">
    <source>
        <dbReference type="EMBL" id="JAH64758.1"/>
    </source>
</evidence>
<dbReference type="EMBL" id="GBXM01043819">
    <property type="protein sequence ID" value="JAH64758.1"/>
    <property type="molecule type" value="Transcribed_RNA"/>
</dbReference>